<evidence type="ECO:0000313" key="2">
    <source>
        <dbReference type="Proteomes" id="UP000054018"/>
    </source>
</evidence>
<protein>
    <submittedName>
        <fullName evidence="1">Unplaced genomic scaffold scaffold_56, whole genome shotgun sequence</fullName>
    </submittedName>
</protein>
<reference evidence="1 2" key="1">
    <citation type="submission" date="2014-04" db="EMBL/GenBank/DDBJ databases">
        <authorList>
            <consortium name="DOE Joint Genome Institute"/>
            <person name="Kuo A."/>
            <person name="Kohler A."/>
            <person name="Costa M.D."/>
            <person name="Nagy L.G."/>
            <person name="Floudas D."/>
            <person name="Copeland A."/>
            <person name="Barry K.W."/>
            <person name="Cichocki N."/>
            <person name="Veneault-Fourrey C."/>
            <person name="LaButti K."/>
            <person name="Lindquist E.A."/>
            <person name="Lipzen A."/>
            <person name="Lundell T."/>
            <person name="Morin E."/>
            <person name="Murat C."/>
            <person name="Sun H."/>
            <person name="Tunlid A."/>
            <person name="Henrissat B."/>
            <person name="Grigoriev I.V."/>
            <person name="Hibbett D.S."/>
            <person name="Martin F."/>
            <person name="Nordberg H.P."/>
            <person name="Cantor M.N."/>
            <person name="Hua S.X."/>
        </authorList>
    </citation>
    <scope>NUCLEOTIDE SEQUENCE [LARGE SCALE GENOMIC DNA]</scope>
    <source>
        <strain evidence="1 2">441</strain>
    </source>
</reference>
<reference evidence="2" key="2">
    <citation type="submission" date="2015-01" db="EMBL/GenBank/DDBJ databases">
        <title>Evolutionary Origins and Diversification of the Mycorrhizal Mutualists.</title>
        <authorList>
            <consortium name="DOE Joint Genome Institute"/>
            <consortium name="Mycorrhizal Genomics Consortium"/>
            <person name="Kohler A."/>
            <person name="Kuo A."/>
            <person name="Nagy L.G."/>
            <person name="Floudas D."/>
            <person name="Copeland A."/>
            <person name="Barry K.W."/>
            <person name="Cichocki N."/>
            <person name="Veneault-Fourrey C."/>
            <person name="LaButti K."/>
            <person name="Lindquist E.A."/>
            <person name="Lipzen A."/>
            <person name="Lundell T."/>
            <person name="Morin E."/>
            <person name="Murat C."/>
            <person name="Riley R."/>
            <person name="Ohm R."/>
            <person name="Sun H."/>
            <person name="Tunlid A."/>
            <person name="Henrissat B."/>
            <person name="Grigoriev I.V."/>
            <person name="Hibbett D.S."/>
            <person name="Martin F."/>
        </authorList>
    </citation>
    <scope>NUCLEOTIDE SEQUENCE [LARGE SCALE GENOMIC DNA]</scope>
    <source>
        <strain evidence="2">441</strain>
    </source>
</reference>
<dbReference type="Proteomes" id="UP000054018">
    <property type="component" value="Unassembled WGS sequence"/>
</dbReference>
<accession>A0A0C9YZU6</accession>
<dbReference type="EMBL" id="KN833740">
    <property type="protein sequence ID" value="KIK22306.1"/>
    <property type="molecule type" value="Genomic_DNA"/>
</dbReference>
<organism evidence="1 2">
    <name type="scientific">Pisolithus microcarpus 441</name>
    <dbReference type="NCBI Taxonomy" id="765257"/>
    <lineage>
        <taxon>Eukaryota</taxon>
        <taxon>Fungi</taxon>
        <taxon>Dikarya</taxon>
        <taxon>Basidiomycota</taxon>
        <taxon>Agaricomycotina</taxon>
        <taxon>Agaricomycetes</taxon>
        <taxon>Agaricomycetidae</taxon>
        <taxon>Boletales</taxon>
        <taxon>Sclerodermatineae</taxon>
        <taxon>Pisolithaceae</taxon>
        <taxon>Pisolithus</taxon>
    </lineage>
</organism>
<dbReference type="HOGENOM" id="CLU_2850594_0_0_1"/>
<sequence>MIASIVSSLSVSFLFLFSFSLRSFDARLIAWRNVHGYFTVARALLDPGYLMSTADYSNFQAGWWI</sequence>
<evidence type="ECO:0000313" key="1">
    <source>
        <dbReference type="EMBL" id="KIK22306.1"/>
    </source>
</evidence>
<name>A0A0C9YZU6_9AGAM</name>
<proteinExistence type="predicted"/>
<gene>
    <name evidence="1" type="ORF">PISMIDRAFT_680314</name>
</gene>
<keyword evidence="2" id="KW-1185">Reference proteome</keyword>
<dbReference type="AlphaFoldDB" id="A0A0C9YZU6"/>